<feature type="domain" description="Integrase catalytic" evidence="4">
    <location>
        <begin position="664"/>
        <end position="830"/>
    </location>
</feature>
<keyword evidence="3" id="KW-0812">Transmembrane</keyword>
<dbReference type="Pfam" id="PF00665">
    <property type="entry name" value="rve"/>
    <property type="match status" value="1"/>
</dbReference>
<dbReference type="Gene3D" id="3.80.10.10">
    <property type="entry name" value="Ribonuclease Inhibitor"/>
    <property type="match status" value="1"/>
</dbReference>
<dbReference type="InterPro" id="IPR057670">
    <property type="entry name" value="SH3_retrovirus"/>
</dbReference>
<dbReference type="InterPro" id="IPR043502">
    <property type="entry name" value="DNA/RNA_pol_sf"/>
</dbReference>
<evidence type="ECO:0000313" key="6">
    <source>
        <dbReference type="Proteomes" id="UP001151760"/>
    </source>
</evidence>
<dbReference type="PANTHER" id="PTHR48462:SF1">
    <property type="entry name" value="PROTEIN, PUTATIVE-RELATED"/>
    <property type="match status" value="1"/>
</dbReference>
<dbReference type="InterPro" id="IPR001584">
    <property type="entry name" value="Integrase_cat-core"/>
</dbReference>
<dbReference type="SUPFAM" id="SSF53098">
    <property type="entry name" value="Ribonuclease H-like"/>
    <property type="match status" value="1"/>
</dbReference>
<feature type="region of interest" description="Disordered" evidence="2">
    <location>
        <begin position="376"/>
        <end position="441"/>
    </location>
</feature>
<evidence type="ECO:0000256" key="2">
    <source>
        <dbReference type="SAM" id="MobiDB-lite"/>
    </source>
</evidence>
<protein>
    <submittedName>
        <fullName evidence="5">Retrovirus-related pol polyprotein from transposon TNT 1-94</fullName>
    </submittedName>
</protein>
<dbReference type="PANTHER" id="PTHR48462">
    <property type="entry name" value="PROTEIN, PUTATIVE-RELATED"/>
    <property type="match status" value="1"/>
</dbReference>
<feature type="compositionally biased region" description="Polar residues" evidence="2">
    <location>
        <begin position="388"/>
        <end position="401"/>
    </location>
</feature>
<dbReference type="Pfam" id="PF25597">
    <property type="entry name" value="SH3_retrovirus"/>
    <property type="match status" value="1"/>
</dbReference>
<dbReference type="InterPro" id="IPR013103">
    <property type="entry name" value="RVT_2"/>
</dbReference>
<evidence type="ECO:0000256" key="3">
    <source>
        <dbReference type="SAM" id="Phobius"/>
    </source>
</evidence>
<sequence length="2751" mass="305554">MLTLEHLNLSYNQLNGRVPDTGIFRNTTAVGLLGNPSLCFINDTESCTSSRKQNRSHHLSGKTVLILAILGSLAAILVLCIAVLCYRHARKHKDKKTDSLEPDGMPHVSDFGTATDYWSYERDGSSVTLHRHLKAPIGYLDLSYVYKSGMNPIAIIIWLIQNIEPNIADNLTEYPTAKALWDALVVTYSSGKDKLQTFNLHVKANELKQGDKSLEVFWIALQGVWGEIDRIDPNPMKCKEDIQIYTKIRSEQKLFQFLNGLDRKFEPIKREILRVDPLPTAEAAYATVRKEAAHQIILGVTNNETHGIATGLITGETDGVGLATKGFRRFDGKKKPATRNDKSHLKCEECGMNRHTKDQCFEIIGYPDWWTDGHKTASNKGAKKDKPSSSPTANTRNPTKNSNDRRSEGGFGGAAAAVGEEGEESFSVKGKGERGLNSKSPISFHLYTSKNRDSPFICKTGQQQQYLNGSAYMAQTHFKNPNGPWIFDCGATDTMSYELSDFTDISKPIKTHIQVANRERMDVKTGGTIKISPSIKLPNCLHVLSLSHKLLSISHVTKELNCSVLMHPTFCLLQDIRTGRIIGRGTERNGLYYVDEVVQSGTVMLARGTTEREAWLWHRRLGHPSISYLHTLFPDLFPLNKPSTCETCILAKSHRQHFKPRNTRVKTPFSLVHSDVWGPAPVIGGQNFRYYIIFVDDCTRMTWIYFLKSKDEVRDRFTNFYAMIQNQFQKSVQIFRSDNGGEYVNSQMKLFFQSKGIVHQTTCPHTPEQNGVAERKNRLLLEMTRALIIESHVPKSFWPEALATATYLINRLPTKILKMKTPLETLSEYTTIPQPLTLQPKVFGCTVFVHIPKSYRDKLDPCAEKCVFVGYGVNQKGYRCYSPKTHRLFTSMNCDFLETQYYYSPQHSGQGEEQGDPLSWLSYTSAAIIGNKIQNHSTTSAEAPNISATPEHPVPDMISEVSSSQPNNLDNSQPDNLDENNADDIRDPTLDENNADDIRDPTSEIVQEHEEEVPRKYVLPPRSNRGVPPKRYSPEKTTRGAKYPMANIAEGNLSNNAKAFAVSLCLEEIPSSIEQALKSEKWKNAIDDEMKALKKNETWDQCALPQGKKVVGCRWIFTVKYKPDGTVERYKARLVAKGYTQTYGIDYSETFSPVAKMDTIRVLLSVASNQGWSLHQFDVKNAFLHGELKEEVYMEAPPGFSKHFKPGEACRLKKSLYGLKQSPRAWFGRFTLAMKRYGFKQSNSDHTLFLKNRKNRVTCLIIYVDDMVITGNDEEEIKRLKEGLFTEFEMKDLGNLKYFLGIEVLRSPKGIFICQKKYILDLLAEIGMINCKPADTPMMVNQKLFIEKKAKLADKNRYQRLVGKLIYLSHTRPDITYAVGVVSRFMHQPQVAHMNAVLRIVRYLKGTAGHGVLFRSNGHLNIQMYTDADWAGDKGTRRSTSGYFSLVGGLAEALWIRKLVSEIGFPPRGSTQIMCDNKAAIQISENPVQHDRTKHVEVDRHFIKEKLEAGIIELPFVKSSDQLADILTKADLKSKAPFRAKFGVLDDWVLPFKVIPIINHPEFGDKSAEKYVWRKLLNKEGKFFTKQSSGGSKKGSNNKVTTQSKPTIGLVYVNEEYDGWKNECLNILRDKFDSANRKFAPEEEILQALQQSAMGQEGNFKQTLKLCMSFLMFKKDEVMQFRVQALDLKLPFGEIEVLRKNSELIKRQIGLEHVEVLSAADPDAAIKAGPYASLLKQSPPTPVPPTCIFLTKEAISDELVSSITQVVNLFLEGKCPMMLGEYIASAPLTPLVKPGGGIRPIAVGTIWRRLFGVGVPGGGEAILHAVNRLVEDRGDDVGLLMLLVDFQNAFILAWYLDDGTIVGDTLVVGKVLELIMKDGPRCGLHLNVDKTELFWPKEDPRSRLEGIFPPNISRPLHGVKLLGGPVCVDVDFGSALVMKRVSKTIGLLDAVAKINDPQCELLLIRACAGVSKLYFAMRTCPPRVFEAAQLSFDMALRSALERIVTASGPGFGDWQWRLATLPFGAFGGLGVYSAEFHFDDALWCPLFSTSQPCSACSKVFIGDVYGDHAVSCAGVIGIKHRHNASSCVSKLVDISDIFTGVVADSESFLIIWKCPIFGKYIASAIRAPFTLHYKASVMVLRPIAVGTNWRSVLSPSSATLALPDCTTESTPCGHAKGCSRAWYLDDGTIVGDTLVVDPRSRLEGIFPHNISRPLHGVKLLGGPVSVDVDFGSALVMKRVSKTIGLLDAVAKINDPQCELLLIRACAGVSKLYFAMRTCPPRVFEAAQLSFDMALRSALERIVTASGPGFGDWQWRLATLPFAFGGLGVYSAGDVLNYAFIASRLQSAALQTKLLRHVGLVAYGSTFDDALCIFNASMEIDFLGNPSEIAAPKLMKKMADIYFTRVAKDAESSFSLSPRQMALWLSQREEHTSDWLRVVPISGLGQTMNGKTYRCVLCYRLGVPLFSVSKPCSACSKVFIRDVYGDHAVSCAGVIGIKHRHNAVRDTLVDICFRSGISAGKEVDIGLSGDGDKALRPADILLYSWDGGLDVCVDLTGSSPLTRTGMTDFAPGRVVIDAAQRKRGKYLDKCAAIGYGFLPFSFSSLGELEANAVTLLKRIRKFSMVQDIGARAAIHIFNRISFAIAKGGVSSGGVGVCLVSELELSTGSKTPADDGEPVTGIGKDDSTAMWFLAMTVVLSLVLATATGDVVGVVCVNDVVDVVNEYDEFGFLILFLYFQLCDMLLNEYDKSGL</sequence>
<dbReference type="InterPro" id="IPR036397">
    <property type="entry name" value="RNaseH_sf"/>
</dbReference>
<dbReference type="CDD" id="cd09272">
    <property type="entry name" value="RNase_HI_RT_Ty1"/>
    <property type="match status" value="1"/>
</dbReference>
<keyword evidence="1" id="KW-0378">Hydrolase</keyword>
<gene>
    <name evidence="5" type="ORF">Tco_0703005</name>
</gene>
<name>A0ABQ4XXL0_9ASTR</name>
<feature type="compositionally biased region" description="Basic and acidic residues" evidence="2">
    <location>
        <begin position="996"/>
        <end position="1015"/>
    </location>
</feature>
<feature type="transmembrane region" description="Helical" evidence="3">
    <location>
        <begin position="64"/>
        <end position="86"/>
    </location>
</feature>
<feature type="compositionally biased region" description="Low complexity" evidence="2">
    <location>
        <begin position="414"/>
        <end position="429"/>
    </location>
</feature>
<dbReference type="InterPro" id="IPR032675">
    <property type="entry name" value="LRR_dom_sf"/>
</dbReference>
<keyword evidence="3" id="KW-0472">Membrane</keyword>
<comment type="caution">
    <text evidence="5">The sequence shown here is derived from an EMBL/GenBank/DDBJ whole genome shotgun (WGS) entry which is preliminary data.</text>
</comment>
<dbReference type="InterPro" id="IPR025724">
    <property type="entry name" value="GAG-pre-integrase_dom"/>
</dbReference>
<organism evidence="5 6">
    <name type="scientific">Tanacetum coccineum</name>
    <dbReference type="NCBI Taxonomy" id="301880"/>
    <lineage>
        <taxon>Eukaryota</taxon>
        <taxon>Viridiplantae</taxon>
        <taxon>Streptophyta</taxon>
        <taxon>Embryophyta</taxon>
        <taxon>Tracheophyta</taxon>
        <taxon>Spermatophyta</taxon>
        <taxon>Magnoliopsida</taxon>
        <taxon>eudicotyledons</taxon>
        <taxon>Gunneridae</taxon>
        <taxon>Pentapetalae</taxon>
        <taxon>asterids</taxon>
        <taxon>campanulids</taxon>
        <taxon>Asterales</taxon>
        <taxon>Asteraceae</taxon>
        <taxon>Asteroideae</taxon>
        <taxon>Anthemideae</taxon>
        <taxon>Anthemidinae</taxon>
        <taxon>Tanacetum</taxon>
    </lineage>
</organism>
<dbReference type="Pfam" id="PF22936">
    <property type="entry name" value="Pol_BBD"/>
    <property type="match status" value="1"/>
</dbReference>
<accession>A0ABQ4XXL0</accession>
<dbReference type="InterPro" id="IPR054722">
    <property type="entry name" value="PolX-like_BBD"/>
</dbReference>
<dbReference type="Pfam" id="PF07727">
    <property type="entry name" value="RVT_2"/>
    <property type="match status" value="1"/>
</dbReference>
<feature type="compositionally biased region" description="Polar residues" evidence="2">
    <location>
        <begin position="960"/>
        <end position="975"/>
    </location>
</feature>
<keyword evidence="1" id="KW-0064">Aspartyl protease</keyword>
<feature type="region of interest" description="Disordered" evidence="2">
    <location>
        <begin position="937"/>
        <end position="1038"/>
    </location>
</feature>
<dbReference type="Pfam" id="PF13976">
    <property type="entry name" value="gag_pre-integrs"/>
    <property type="match status" value="1"/>
</dbReference>
<dbReference type="SUPFAM" id="SSF56672">
    <property type="entry name" value="DNA/RNA polymerases"/>
    <property type="match status" value="1"/>
</dbReference>
<evidence type="ECO:0000259" key="4">
    <source>
        <dbReference type="PROSITE" id="PS50994"/>
    </source>
</evidence>
<dbReference type="PROSITE" id="PS50994">
    <property type="entry name" value="INTEGRASE"/>
    <property type="match status" value="1"/>
</dbReference>
<reference evidence="5" key="2">
    <citation type="submission" date="2022-01" db="EMBL/GenBank/DDBJ databases">
        <authorList>
            <person name="Yamashiro T."/>
            <person name="Shiraishi A."/>
            <person name="Satake H."/>
            <person name="Nakayama K."/>
        </authorList>
    </citation>
    <scope>NUCLEOTIDE SEQUENCE</scope>
</reference>
<dbReference type="InterPro" id="IPR012337">
    <property type="entry name" value="RNaseH-like_sf"/>
</dbReference>
<keyword evidence="6" id="KW-1185">Reference proteome</keyword>
<keyword evidence="1" id="KW-0645">Protease</keyword>
<feature type="transmembrane region" description="Helical" evidence="3">
    <location>
        <begin position="139"/>
        <end position="160"/>
    </location>
</feature>
<reference evidence="5" key="1">
    <citation type="journal article" date="2022" name="Int. J. Mol. Sci.">
        <title>Draft Genome of Tanacetum Coccineum: Genomic Comparison of Closely Related Tanacetum-Family Plants.</title>
        <authorList>
            <person name="Yamashiro T."/>
            <person name="Shiraishi A."/>
            <person name="Nakayama K."/>
            <person name="Satake H."/>
        </authorList>
    </citation>
    <scope>NUCLEOTIDE SEQUENCE</scope>
</reference>
<proteinExistence type="predicted"/>
<dbReference type="Gene3D" id="3.30.420.10">
    <property type="entry name" value="Ribonuclease H-like superfamily/Ribonuclease H"/>
    <property type="match status" value="1"/>
</dbReference>
<feature type="compositionally biased region" description="Polar residues" evidence="2">
    <location>
        <begin position="937"/>
        <end position="948"/>
    </location>
</feature>
<evidence type="ECO:0000313" key="5">
    <source>
        <dbReference type="EMBL" id="GJS70164.1"/>
    </source>
</evidence>
<dbReference type="Proteomes" id="UP001151760">
    <property type="component" value="Unassembled WGS sequence"/>
</dbReference>
<keyword evidence="3" id="KW-1133">Transmembrane helix</keyword>
<evidence type="ECO:0000256" key="1">
    <source>
        <dbReference type="ARBA" id="ARBA00022750"/>
    </source>
</evidence>
<dbReference type="EMBL" id="BQNB010009914">
    <property type="protein sequence ID" value="GJS70164.1"/>
    <property type="molecule type" value="Genomic_DNA"/>
</dbReference>